<dbReference type="InterPro" id="IPR017441">
    <property type="entry name" value="Protein_kinase_ATP_BS"/>
</dbReference>
<dbReference type="PROSITE" id="PS00107">
    <property type="entry name" value="PROTEIN_KINASE_ATP"/>
    <property type="match status" value="1"/>
</dbReference>
<dbReference type="SUPFAM" id="SSF56112">
    <property type="entry name" value="Protein kinase-like (PK-like)"/>
    <property type="match status" value="1"/>
</dbReference>
<dbReference type="PROSITE" id="PS50011">
    <property type="entry name" value="PROTEIN_KINASE_DOM"/>
    <property type="match status" value="1"/>
</dbReference>
<dbReference type="Proteomes" id="UP000887572">
    <property type="component" value="Unplaced"/>
</dbReference>
<evidence type="ECO:0000259" key="3">
    <source>
        <dbReference type="PROSITE" id="PS50011"/>
    </source>
</evidence>
<dbReference type="WBParaSite" id="Gr19_v10_g8885.t1">
    <property type="protein sequence ID" value="Gr19_v10_g8885.t1"/>
    <property type="gene ID" value="Gr19_v10_g8885"/>
</dbReference>
<dbReference type="PANTHER" id="PTHR11909">
    <property type="entry name" value="CASEIN KINASE-RELATED"/>
    <property type="match status" value="1"/>
</dbReference>
<dbReference type="InterPro" id="IPR050235">
    <property type="entry name" value="CK1_Ser-Thr_kinase"/>
</dbReference>
<evidence type="ECO:0000256" key="1">
    <source>
        <dbReference type="PROSITE-ProRule" id="PRU10141"/>
    </source>
</evidence>
<feature type="binding site" evidence="1">
    <location>
        <position position="46"/>
    </location>
    <ligand>
        <name>ATP</name>
        <dbReference type="ChEBI" id="CHEBI:30616"/>
    </ligand>
</feature>
<organism evidence="4 5">
    <name type="scientific">Globodera rostochiensis</name>
    <name type="common">Golden nematode worm</name>
    <name type="synonym">Heterodera rostochiensis</name>
    <dbReference type="NCBI Taxonomy" id="31243"/>
    <lineage>
        <taxon>Eukaryota</taxon>
        <taxon>Metazoa</taxon>
        <taxon>Ecdysozoa</taxon>
        <taxon>Nematoda</taxon>
        <taxon>Chromadorea</taxon>
        <taxon>Rhabditida</taxon>
        <taxon>Tylenchina</taxon>
        <taxon>Tylenchomorpha</taxon>
        <taxon>Tylenchoidea</taxon>
        <taxon>Heteroderidae</taxon>
        <taxon>Heteroderinae</taxon>
        <taxon>Globodera</taxon>
    </lineage>
</organism>
<sequence>MAEELVALNPGTRLADTWTITRKLGAGMFGAVYLCRNDQALEAAMKTEPVDTKHPLLLMEANVLRSLDSIRDGDGKHFCRCLDLGSGATQDPATGQSKEFRFIVMSLVGRGIDDLVREAGGRFSPGTAIGVSIQLLNALRGMHDKGFLHRDIKPPNATIGRPESNELRLIYLIDFGMARKYQKEDGAHRRPREMTKFRGSAKYASISAHLRREYSRKDDIESWFYVLVELFVGVLPWAKAGDKEAIGQRKLRRLDEQQEVRQQAIMELLEGCPSEFGSMLKHIDELTFEERPDYESLVTVLRYILAHNRFQEHPYDWEVGRRFTDQRQVQSAGTQRPGGGQGGGVNQARSAGGVHPNK</sequence>
<keyword evidence="1" id="KW-0547">Nucleotide-binding</keyword>
<dbReference type="Gene3D" id="1.10.510.10">
    <property type="entry name" value="Transferase(Phosphotransferase) domain 1"/>
    <property type="match status" value="1"/>
</dbReference>
<dbReference type="AlphaFoldDB" id="A0A914ICB0"/>
<accession>A0A914ICB0</accession>
<feature type="region of interest" description="Disordered" evidence="2">
    <location>
        <begin position="326"/>
        <end position="358"/>
    </location>
</feature>
<feature type="domain" description="Protein kinase" evidence="3">
    <location>
        <begin position="18"/>
        <end position="310"/>
    </location>
</feature>
<evidence type="ECO:0000256" key="2">
    <source>
        <dbReference type="SAM" id="MobiDB-lite"/>
    </source>
</evidence>
<dbReference type="InterPro" id="IPR000719">
    <property type="entry name" value="Prot_kinase_dom"/>
</dbReference>
<dbReference type="Pfam" id="PF00069">
    <property type="entry name" value="Pkinase"/>
    <property type="match status" value="1"/>
</dbReference>
<dbReference type="GO" id="GO:0004672">
    <property type="term" value="F:protein kinase activity"/>
    <property type="evidence" value="ECO:0007669"/>
    <property type="project" value="InterPro"/>
</dbReference>
<keyword evidence="4" id="KW-1185">Reference proteome</keyword>
<feature type="compositionally biased region" description="Gly residues" evidence="2">
    <location>
        <begin position="336"/>
        <end position="345"/>
    </location>
</feature>
<evidence type="ECO:0000313" key="5">
    <source>
        <dbReference type="WBParaSite" id="Gr19_v10_g8885.t1"/>
    </source>
</evidence>
<dbReference type="SMART" id="SM00220">
    <property type="entry name" value="S_TKc"/>
    <property type="match status" value="1"/>
</dbReference>
<evidence type="ECO:0000313" key="4">
    <source>
        <dbReference type="Proteomes" id="UP000887572"/>
    </source>
</evidence>
<name>A0A914ICB0_GLORO</name>
<dbReference type="InterPro" id="IPR011009">
    <property type="entry name" value="Kinase-like_dom_sf"/>
</dbReference>
<proteinExistence type="predicted"/>
<reference evidence="5" key="1">
    <citation type="submission" date="2022-11" db="UniProtKB">
        <authorList>
            <consortium name="WormBaseParasite"/>
        </authorList>
    </citation>
    <scope>IDENTIFICATION</scope>
</reference>
<dbReference type="GO" id="GO:0005524">
    <property type="term" value="F:ATP binding"/>
    <property type="evidence" value="ECO:0007669"/>
    <property type="project" value="UniProtKB-UniRule"/>
</dbReference>
<keyword evidence="1" id="KW-0067">ATP-binding</keyword>
<protein>
    <submittedName>
        <fullName evidence="5">Protein kinase domain-containing protein</fullName>
    </submittedName>
</protein>